<gene>
    <name evidence="2" type="ORF">BLNAU_3641</name>
</gene>
<reference evidence="2 3" key="1">
    <citation type="journal article" date="2022" name="bioRxiv">
        <title>Genomics of Preaxostyla Flagellates Illuminates Evolutionary Transitions and the Path Towards Mitochondrial Loss.</title>
        <authorList>
            <person name="Novak L.V.F."/>
            <person name="Treitli S.C."/>
            <person name="Pyrih J."/>
            <person name="Halakuc P."/>
            <person name="Pipaliya S.V."/>
            <person name="Vacek V."/>
            <person name="Brzon O."/>
            <person name="Soukal P."/>
            <person name="Eme L."/>
            <person name="Dacks J.B."/>
            <person name="Karnkowska A."/>
            <person name="Elias M."/>
            <person name="Hampl V."/>
        </authorList>
    </citation>
    <scope>NUCLEOTIDE SEQUENCE [LARGE SCALE GENOMIC DNA]</scope>
    <source>
        <strain evidence="2">NAU3</strain>
        <tissue evidence="2">Gut</tissue>
    </source>
</reference>
<protein>
    <submittedName>
        <fullName evidence="2">Uncharacterized protein</fullName>
    </submittedName>
</protein>
<dbReference type="EMBL" id="JARBJD010000016">
    <property type="protein sequence ID" value="KAK2961519.1"/>
    <property type="molecule type" value="Genomic_DNA"/>
</dbReference>
<organism evidence="2 3">
    <name type="scientific">Blattamonas nauphoetae</name>
    <dbReference type="NCBI Taxonomy" id="2049346"/>
    <lineage>
        <taxon>Eukaryota</taxon>
        <taxon>Metamonada</taxon>
        <taxon>Preaxostyla</taxon>
        <taxon>Oxymonadida</taxon>
        <taxon>Blattamonas</taxon>
    </lineage>
</organism>
<keyword evidence="3" id="KW-1185">Reference proteome</keyword>
<feature type="compositionally biased region" description="Polar residues" evidence="1">
    <location>
        <begin position="44"/>
        <end position="55"/>
    </location>
</feature>
<feature type="compositionally biased region" description="Polar residues" evidence="1">
    <location>
        <begin position="427"/>
        <end position="447"/>
    </location>
</feature>
<evidence type="ECO:0000313" key="3">
    <source>
        <dbReference type="Proteomes" id="UP001281761"/>
    </source>
</evidence>
<feature type="region of interest" description="Disordered" evidence="1">
    <location>
        <begin position="427"/>
        <end position="498"/>
    </location>
</feature>
<evidence type="ECO:0000256" key="1">
    <source>
        <dbReference type="SAM" id="MobiDB-lite"/>
    </source>
</evidence>
<name>A0ABQ9YD45_9EUKA</name>
<comment type="caution">
    <text evidence="2">The sequence shown here is derived from an EMBL/GenBank/DDBJ whole genome shotgun (WGS) entry which is preliminary data.</text>
</comment>
<feature type="compositionally biased region" description="Polar residues" evidence="1">
    <location>
        <begin position="472"/>
        <end position="485"/>
    </location>
</feature>
<accession>A0ABQ9YD45</accession>
<proteinExistence type="predicted"/>
<feature type="region of interest" description="Disordered" evidence="1">
    <location>
        <begin position="1"/>
        <end position="64"/>
    </location>
</feature>
<dbReference type="Proteomes" id="UP001281761">
    <property type="component" value="Unassembled WGS sequence"/>
</dbReference>
<feature type="compositionally biased region" description="Polar residues" evidence="1">
    <location>
        <begin position="19"/>
        <end position="35"/>
    </location>
</feature>
<sequence length="498" mass="54911">MNRKLSPHPQDFSPESPLNGPQSKSEVTLHHSQGTPVDIRHNDSTTSLNVPSFSKESPDESAVIGKSNSTTFSLMNHSLQSNKALPQSIYFDGSYYMLPFSVCSINRDPEPSFSSTMSNSDSSVFVPIPNRPSLWELPGDSSDYDCQGLEDFLEPELMSSQSDYLSTAFSPLSQMSDPYMCTMSSLSTLSITIDFMDLDSAPKETQHSEERILLTPSSSHSLSASIQSLETDVDVHCFDCQTSLSFFEGSSHLDAPDVCATGPSYAFLTPHSAFSVGSPLGIWMDVETPSSSPIFTRSPTPHSLSRIWSPFQSPRGSPPAVDHSITNKREIRLTRRHSDSALMKDHPKTSSPPMLTRTMSNQECRWAVPFSLASPTPLPHTPAGWFWDPDFDHDDSDWSDFEDDWMDSSITPRGINTNKFTTELASTNTPNQASSMITQSPPISSHQEGSDRNENVLGTMTENEHLTRRTGPISQVIQDQPTSRSVPVLGDVIEGEDE</sequence>
<evidence type="ECO:0000313" key="2">
    <source>
        <dbReference type="EMBL" id="KAK2961519.1"/>
    </source>
</evidence>